<evidence type="ECO:0000256" key="1">
    <source>
        <dbReference type="ARBA" id="ARBA00006739"/>
    </source>
</evidence>
<evidence type="ECO:0000313" key="4">
    <source>
        <dbReference type="Proteomes" id="UP001589609"/>
    </source>
</evidence>
<dbReference type="PANTHER" id="PTHR43685:SF11">
    <property type="entry name" value="GLYCOSYLTRANSFERASE TAGX-RELATED"/>
    <property type="match status" value="1"/>
</dbReference>
<proteinExistence type="inferred from homology"/>
<reference evidence="3 4" key="1">
    <citation type="submission" date="2024-09" db="EMBL/GenBank/DDBJ databases">
        <authorList>
            <person name="Sun Q."/>
            <person name="Mori K."/>
        </authorList>
    </citation>
    <scope>NUCLEOTIDE SEQUENCE [LARGE SCALE GENOMIC DNA]</scope>
    <source>
        <strain evidence="3 4">JCM 11201</strain>
    </source>
</reference>
<evidence type="ECO:0000313" key="3">
    <source>
        <dbReference type="EMBL" id="MFB9762683.1"/>
    </source>
</evidence>
<comment type="caution">
    <text evidence="3">The sequence shown here is derived from an EMBL/GenBank/DDBJ whole genome shotgun (WGS) entry which is preliminary data.</text>
</comment>
<name>A0ABV5WR65_9BACI</name>
<gene>
    <name evidence="3" type="ORF">ACFFMS_31145</name>
</gene>
<dbReference type="Pfam" id="PF00535">
    <property type="entry name" value="Glycos_transf_2"/>
    <property type="match status" value="1"/>
</dbReference>
<dbReference type="Gene3D" id="3.90.550.10">
    <property type="entry name" value="Spore Coat Polysaccharide Biosynthesis Protein SpsA, Chain A"/>
    <property type="match status" value="1"/>
</dbReference>
<accession>A0ABV5WR65</accession>
<evidence type="ECO:0000259" key="2">
    <source>
        <dbReference type="Pfam" id="PF00535"/>
    </source>
</evidence>
<comment type="similarity">
    <text evidence="1">Belongs to the glycosyltransferase 2 family.</text>
</comment>
<keyword evidence="4" id="KW-1185">Reference proteome</keyword>
<dbReference type="PANTHER" id="PTHR43685">
    <property type="entry name" value="GLYCOSYLTRANSFERASE"/>
    <property type="match status" value="1"/>
</dbReference>
<dbReference type="SUPFAM" id="SSF53448">
    <property type="entry name" value="Nucleotide-diphospho-sugar transferases"/>
    <property type="match status" value="1"/>
</dbReference>
<protein>
    <submittedName>
        <fullName evidence="3">Glycosyltransferase family 2 protein</fullName>
    </submittedName>
</protein>
<feature type="domain" description="Glycosyltransferase 2-like" evidence="2">
    <location>
        <begin position="4"/>
        <end position="169"/>
    </location>
</feature>
<dbReference type="Proteomes" id="UP001589609">
    <property type="component" value="Unassembled WGS sequence"/>
</dbReference>
<organism evidence="3 4">
    <name type="scientific">Ectobacillus funiculus</name>
    <dbReference type="NCBI Taxonomy" id="137993"/>
    <lineage>
        <taxon>Bacteria</taxon>
        <taxon>Bacillati</taxon>
        <taxon>Bacillota</taxon>
        <taxon>Bacilli</taxon>
        <taxon>Bacillales</taxon>
        <taxon>Bacillaceae</taxon>
        <taxon>Ectobacillus</taxon>
    </lineage>
</organism>
<dbReference type="EMBL" id="JBHMAF010000200">
    <property type="protein sequence ID" value="MFB9762683.1"/>
    <property type="molecule type" value="Genomic_DNA"/>
</dbReference>
<dbReference type="RefSeq" id="WP_379952555.1">
    <property type="nucleotide sequence ID" value="NZ_JBHMAF010000200.1"/>
</dbReference>
<dbReference type="InterPro" id="IPR050834">
    <property type="entry name" value="Glycosyltransf_2"/>
</dbReference>
<sequence>MLVSVVTAVYNGEKYLQECIQSILNQTYPEFEYIIVNDGSTDGTKEILDAVQDTRVRIIHLDQNCGAAFCLNQGIDQAKGKWIAIQDADDISAPTRLEEQVSYLKSHPQAIGVSSFVKGIEGEESVSKEFLHAHESAFNRVLSEEEVYKSRFCICYVCHGSVMFSKDAFYRVGGYNQLFKIVYDRDLWFRLFEIAPFEKIPKELYYYRVLPHSLSHGNSFVLGKELLLAVTMGIRDVICRNKGYLHGEDPNVIVIASRNKCEFFKVNIAPYVNMNVQRYINHSRELRNWELKRLLDKELIDGIFVLDDNQSHNFMKKLIYKGLRMDKHIFFLKIE</sequence>
<dbReference type="InterPro" id="IPR001173">
    <property type="entry name" value="Glyco_trans_2-like"/>
</dbReference>
<dbReference type="InterPro" id="IPR029044">
    <property type="entry name" value="Nucleotide-diphossugar_trans"/>
</dbReference>